<feature type="compositionally biased region" description="Polar residues" evidence="3">
    <location>
        <begin position="1"/>
        <end position="13"/>
    </location>
</feature>
<dbReference type="InterPro" id="IPR050729">
    <property type="entry name" value="Rho-GAP"/>
</dbReference>
<dbReference type="PANTHER" id="PTHR23176">
    <property type="entry name" value="RHO/RAC/CDC GTPASE-ACTIVATING PROTEIN"/>
    <property type="match status" value="1"/>
</dbReference>
<dbReference type="SMART" id="SM00324">
    <property type="entry name" value="RhoGAP"/>
    <property type="match status" value="1"/>
</dbReference>
<evidence type="ECO:0000313" key="7">
    <source>
        <dbReference type="Proteomes" id="UP000077051"/>
    </source>
</evidence>
<dbReference type="InterPro" id="IPR000198">
    <property type="entry name" value="RhoGAP_dom"/>
</dbReference>
<dbReference type="PROSITE" id="PS50238">
    <property type="entry name" value="RHOGAP"/>
    <property type="match status" value="1"/>
</dbReference>
<dbReference type="GO" id="GO:0007165">
    <property type="term" value="P:signal transduction"/>
    <property type="evidence" value="ECO:0007669"/>
    <property type="project" value="InterPro"/>
</dbReference>
<evidence type="ECO:0000313" key="6">
    <source>
        <dbReference type="EMBL" id="OAD04817.1"/>
    </source>
</evidence>
<dbReference type="PANTHER" id="PTHR23176:SF134">
    <property type="entry name" value="RHO-TYPE GTPASE-ACTIVATING PROTEIN"/>
    <property type="match status" value="1"/>
</dbReference>
<dbReference type="Gene3D" id="1.20.1270.60">
    <property type="entry name" value="Arfaptin homology (AH) domain/BAR domain"/>
    <property type="match status" value="1"/>
</dbReference>
<gene>
    <name evidence="6" type="ORF">MUCCIDRAFT_161531</name>
</gene>
<dbReference type="InterPro" id="IPR001060">
    <property type="entry name" value="FCH_dom"/>
</dbReference>
<evidence type="ECO:0000256" key="2">
    <source>
        <dbReference type="PROSITE-ProRule" id="PRU01077"/>
    </source>
</evidence>
<evidence type="ECO:0000256" key="3">
    <source>
        <dbReference type="SAM" id="MobiDB-lite"/>
    </source>
</evidence>
<name>A0A168MEM3_MUCCL</name>
<dbReference type="Pfam" id="PF00611">
    <property type="entry name" value="FCH"/>
    <property type="match status" value="1"/>
</dbReference>
<reference evidence="6 7" key="1">
    <citation type="submission" date="2015-06" db="EMBL/GenBank/DDBJ databases">
        <title>Expansion of signal transduction pathways in fungi by whole-genome duplication.</title>
        <authorList>
            <consortium name="DOE Joint Genome Institute"/>
            <person name="Corrochano L.M."/>
            <person name="Kuo A."/>
            <person name="Marcet-Houben M."/>
            <person name="Polaino S."/>
            <person name="Salamov A."/>
            <person name="Villalobos J.M."/>
            <person name="Alvarez M.I."/>
            <person name="Avalos J."/>
            <person name="Benito E.P."/>
            <person name="Benoit I."/>
            <person name="Burger G."/>
            <person name="Camino L.P."/>
            <person name="Canovas D."/>
            <person name="Cerda-Olmedo E."/>
            <person name="Cheng J.-F."/>
            <person name="Dominguez A."/>
            <person name="Elias M."/>
            <person name="Eslava A.P."/>
            <person name="Glaser F."/>
            <person name="Grimwood J."/>
            <person name="Gutierrez G."/>
            <person name="Heitman J."/>
            <person name="Henrissat B."/>
            <person name="Iturriaga E.A."/>
            <person name="Lang B.F."/>
            <person name="Lavin J.L."/>
            <person name="Lee S."/>
            <person name="Li W."/>
            <person name="Lindquist E."/>
            <person name="Lopez-Garcia S."/>
            <person name="Luque E.M."/>
            <person name="Marcos A.T."/>
            <person name="Martin J."/>
            <person name="Mccluskey K."/>
            <person name="Medina H.R."/>
            <person name="Miralles-Duran A."/>
            <person name="Miyazaki A."/>
            <person name="Munoz-Torres E."/>
            <person name="Oguiza J.A."/>
            <person name="Ohm R."/>
            <person name="Olmedo M."/>
            <person name="Orejas M."/>
            <person name="Ortiz-Castellanos L."/>
            <person name="Pisabarro A.G."/>
            <person name="Rodriguez-Romero J."/>
            <person name="Ruiz-Herrera J."/>
            <person name="Ruiz-Vazquez R."/>
            <person name="Sanz C."/>
            <person name="Schackwitz W."/>
            <person name="Schmutz J."/>
            <person name="Shahriari M."/>
            <person name="Shelest E."/>
            <person name="Silva-Franco F."/>
            <person name="Soanes D."/>
            <person name="Syed K."/>
            <person name="Tagua V.G."/>
            <person name="Talbot N.J."/>
            <person name="Thon M."/>
            <person name="De Vries R.P."/>
            <person name="Wiebenga A."/>
            <person name="Yadav J.S."/>
            <person name="Braun E.L."/>
            <person name="Baker S."/>
            <person name="Garre V."/>
            <person name="Horwitz B."/>
            <person name="Torres-Martinez S."/>
            <person name="Idnurm A."/>
            <person name="Herrera-Estrella A."/>
            <person name="Gabaldon T."/>
            <person name="Grigoriev I.V."/>
        </authorList>
    </citation>
    <scope>NUCLEOTIDE SEQUENCE [LARGE SCALE GENOMIC DNA]</scope>
    <source>
        <strain evidence="6 7">CBS 277.49</strain>
    </source>
</reference>
<dbReference type="OrthoDB" id="79452at2759"/>
<dbReference type="InterPro" id="IPR031160">
    <property type="entry name" value="F_BAR_dom"/>
</dbReference>
<protein>
    <recommendedName>
        <fullName evidence="8">Rho-GAP domain-containing protein</fullName>
    </recommendedName>
</protein>
<feature type="domain" description="Rho-GAP" evidence="4">
    <location>
        <begin position="352"/>
        <end position="559"/>
    </location>
</feature>
<evidence type="ECO:0000256" key="1">
    <source>
        <dbReference type="ARBA" id="ARBA00022468"/>
    </source>
</evidence>
<evidence type="ECO:0008006" key="8">
    <source>
        <dbReference type="Google" id="ProtNLM"/>
    </source>
</evidence>
<dbReference type="VEuPathDB" id="FungiDB:MUCCIDRAFT_161531"/>
<proteinExistence type="predicted"/>
<dbReference type="Proteomes" id="UP000077051">
    <property type="component" value="Unassembled WGS sequence"/>
</dbReference>
<sequence length="565" mass="63936">MLSSASITTNTTPAAAGVEDPSAKRSESTGDTDSQVISKLTNVDGGFQCLLDKVKHDMQAAKDVATFLKKRAIIEEEYGKQMIKLAQSMTELYDKSHSKPSTYGTVWTQFLKVHETIGDQRVKFSSDIAEVADDVQIMCKDTEKSRKQVKEIGIRHERNRLDAESSLEKSKQKYDMLSEDWERAILARSNNDSDHVPKKGGLFKSNKTPAQLKKQVDESCVKANHAQTTYKNQLVTTNATRQDYYQTQLPSDLVTLKSVDDECCTAIRYQLARYAYLFEESLTRDGLALDNDEGHGLRSLTEKIDYQTDISDMVKEYTEKAHKIKKQDIPYKEYPMSATALNVLKPNPVFGVDLTRLMQRDGQEVPAVLIKCAEAVEAMGLKTVGLYRVSGTSTQIQRLKSAFDQNCAAVDLMSDENNADVNNITSLLKLWFRELPDPLFPQSSYQHFMNAARIENDRMRVLGLHTIINDLPDAHYATLKYIMCHLDKWTDSSRVQQLQEFNKMTTANLSTIFGMTLMGGDQGSNQSTVSSQQDNQRLADTHWHVKVVQTILENYRLIFEPDEEQ</sequence>
<dbReference type="Pfam" id="PF00620">
    <property type="entry name" value="RhoGAP"/>
    <property type="match status" value="1"/>
</dbReference>
<feature type="region of interest" description="Disordered" evidence="3">
    <location>
        <begin position="1"/>
        <end position="34"/>
    </location>
</feature>
<accession>A0A168MEM3</accession>
<dbReference type="SMART" id="SM00055">
    <property type="entry name" value="FCH"/>
    <property type="match status" value="1"/>
</dbReference>
<dbReference type="GO" id="GO:0005737">
    <property type="term" value="C:cytoplasm"/>
    <property type="evidence" value="ECO:0007669"/>
    <property type="project" value="TreeGrafter"/>
</dbReference>
<keyword evidence="2" id="KW-0175">Coiled coil</keyword>
<feature type="domain" description="F-BAR" evidence="5">
    <location>
        <begin position="34"/>
        <end position="309"/>
    </location>
</feature>
<comment type="caution">
    <text evidence="6">The sequence shown here is derived from an EMBL/GenBank/DDBJ whole genome shotgun (WGS) entry which is preliminary data.</text>
</comment>
<dbReference type="InterPro" id="IPR008936">
    <property type="entry name" value="Rho_GTPase_activation_prot"/>
</dbReference>
<evidence type="ECO:0000259" key="4">
    <source>
        <dbReference type="PROSITE" id="PS50238"/>
    </source>
</evidence>
<evidence type="ECO:0000259" key="5">
    <source>
        <dbReference type="PROSITE" id="PS51741"/>
    </source>
</evidence>
<dbReference type="AlphaFoldDB" id="A0A168MEM3"/>
<dbReference type="SUPFAM" id="SSF103657">
    <property type="entry name" value="BAR/IMD domain-like"/>
    <property type="match status" value="1"/>
</dbReference>
<dbReference type="InterPro" id="IPR027267">
    <property type="entry name" value="AH/BAR_dom_sf"/>
</dbReference>
<dbReference type="Gene3D" id="1.10.555.10">
    <property type="entry name" value="Rho GTPase activation protein"/>
    <property type="match status" value="1"/>
</dbReference>
<organism evidence="6 7">
    <name type="scientific">Mucor lusitanicus CBS 277.49</name>
    <dbReference type="NCBI Taxonomy" id="747725"/>
    <lineage>
        <taxon>Eukaryota</taxon>
        <taxon>Fungi</taxon>
        <taxon>Fungi incertae sedis</taxon>
        <taxon>Mucoromycota</taxon>
        <taxon>Mucoromycotina</taxon>
        <taxon>Mucoromycetes</taxon>
        <taxon>Mucorales</taxon>
        <taxon>Mucorineae</taxon>
        <taxon>Mucoraceae</taxon>
        <taxon>Mucor</taxon>
    </lineage>
</organism>
<dbReference type="EMBL" id="AMYB01000003">
    <property type="protein sequence ID" value="OAD04817.1"/>
    <property type="molecule type" value="Genomic_DNA"/>
</dbReference>
<keyword evidence="7" id="KW-1185">Reference proteome</keyword>
<dbReference type="GO" id="GO:0005096">
    <property type="term" value="F:GTPase activator activity"/>
    <property type="evidence" value="ECO:0007669"/>
    <property type="project" value="UniProtKB-KW"/>
</dbReference>
<dbReference type="SUPFAM" id="SSF48350">
    <property type="entry name" value="GTPase activation domain, GAP"/>
    <property type="match status" value="1"/>
</dbReference>
<dbReference type="PROSITE" id="PS51741">
    <property type="entry name" value="F_BAR"/>
    <property type="match status" value="1"/>
</dbReference>
<keyword evidence="1" id="KW-0343">GTPase activation</keyword>
<dbReference type="STRING" id="747725.A0A168MEM3"/>